<evidence type="ECO:0000259" key="1">
    <source>
        <dbReference type="PROSITE" id="PS51186"/>
    </source>
</evidence>
<evidence type="ECO:0000313" key="2">
    <source>
        <dbReference type="EMBL" id="EFY08959.1"/>
    </source>
</evidence>
<feature type="domain" description="N-acetyltransferase" evidence="1">
    <location>
        <begin position="10"/>
        <end position="164"/>
    </location>
</feature>
<dbReference type="RefSeq" id="WP_003774911.1">
    <property type="nucleotide sequence ID" value="NZ_ACLK02000002.1"/>
</dbReference>
<dbReference type="Pfam" id="PF13302">
    <property type="entry name" value="Acetyltransf_3"/>
    <property type="match status" value="1"/>
</dbReference>
<evidence type="ECO:0000313" key="3">
    <source>
        <dbReference type="Proteomes" id="UP000003028"/>
    </source>
</evidence>
<reference evidence="2" key="1">
    <citation type="submission" date="2011-01" db="EMBL/GenBank/DDBJ databases">
        <authorList>
            <person name="Muzny D."/>
            <person name="Qin X."/>
            <person name="Buhay C."/>
            <person name="Dugan-Rocha S."/>
            <person name="Ding Y."/>
            <person name="Chen G."/>
            <person name="Hawes A."/>
            <person name="Holder M."/>
            <person name="Jhangiani S."/>
            <person name="Johnson A."/>
            <person name="Khan Z."/>
            <person name="Li Z."/>
            <person name="Liu W."/>
            <person name="Liu X."/>
            <person name="Perez L."/>
            <person name="Shen H."/>
            <person name="Wang Q."/>
            <person name="Watt J."/>
            <person name="Xi L."/>
            <person name="Xin Y."/>
            <person name="Zhou J."/>
            <person name="Deng J."/>
            <person name="Jiang H."/>
            <person name="Liu Y."/>
            <person name="Qu J."/>
            <person name="Song X.-Z."/>
            <person name="Zhang L."/>
            <person name="Villasana D."/>
            <person name="Johnson A."/>
            <person name="Liu J."/>
            <person name="Liyanage D."/>
            <person name="Lorensuhewa L."/>
            <person name="Robinson T."/>
            <person name="Song A."/>
            <person name="Song B.-B."/>
            <person name="Dinh H."/>
            <person name="Thornton R."/>
            <person name="Coyle M."/>
            <person name="Francisco L."/>
            <person name="Jackson L."/>
            <person name="Javaid M."/>
            <person name="Korchina V."/>
            <person name="Kovar C."/>
            <person name="Mata R."/>
            <person name="Mathew T."/>
            <person name="Ngo R."/>
            <person name="Nguyen L."/>
            <person name="Nguyen N."/>
            <person name="Okwuonu G."/>
            <person name="Ongeri F."/>
            <person name="Pham C."/>
            <person name="Simmons D."/>
            <person name="Wilczek-Boney K."/>
            <person name="Hale W."/>
            <person name="Jakkamsetti A."/>
            <person name="Pham P."/>
            <person name="Ruth R."/>
            <person name="San Lucas F."/>
            <person name="Warren J."/>
            <person name="Zhang J."/>
            <person name="Zhao Z."/>
            <person name="Zhou C."/>
            <person name="Zhu D."/>
            <person name="Lee S."/>
            <person name="Bess C."/>
            <person name="Blankenburg K."/>
            <person name="Forbes L."/>
            <person name="Fu Q."/>
            <person name="Gubbala S."/>
            <person name="Hirani K."/>
            <person name="Jayaseelan J.C."/>
            <person name="Lara F."/>
            <person name="Munidasa M."/>
            <person name="Palculict T."/>
            <person name="Patil S."/>
            <person name="Pu L.-L."/>
            <person name="Saada N."/>
            <person name="Tang L."/>
            <person name="Weissenberger G."/>
            <person name="Zhu Y."/>
            <person name="Hemphill L."/>
            <person name="Shang Y."/>
            <person name="Youmans B."/>
            <person name="Ayvaz T."/>
            <person name="Ross M."/>
            <person name="Santibanez J."/>
            <person name="Aqrawi P."/>
            <person name="Gross S."/>
            <person name="Joshi V."/>
            <person name="Fowler G."/>
            <person name="Nazareth L."/>
            <person name="Reid J."/>
            <person name="Worley K."/>
            <person name="Petrosino J."/>
            <person name="Highlander S."/>
            <person name="Gibbs R."/>
        </authorList>
    </citation>
    <scope>NUCLEOTIDE SEQUENCE [LARGE SCALE GENOMIC DNA]</scope>
    <source>
        <strain evidence="2">ATCC 19414</strain>
    </source>
</reference>
<dbReference type="InterPro" id="IPR016181">
    <property type="entry name" value="Acyl_CoA_acyltransferase"/>
</dbReference>
<protein>
    <submittedName>
        <fullName evidence="2">Acetyltransferase, GNAT family</fullName>
    </submittedName>
</protein>
<dbReference type="EMBL" id="ACLK02000002">
    <property type="protein sequence ID" value="EFY08959.1"/>
    <property type="molecule type" value="Genomic_DNA"/>
</dbReference>
<dbReference type="PROSITE" id="PS51186">
    <property type="entry name" value="GNAT"/>
    <property type="match status" value="2"/>
</dbReference>
<name>E7FVN9_ERYRH</name>
<accession>E7FVN9</accession>
<dbReference type="SUPFAM" id="SSF55729">
    <property type="entry name" value="Acyl-CoA N-acyltransferases (Nat)"/>
    <property type="match status" value="2"/>
</dbReference>
<dbReference type="OrthoDB" id="9793950at2"/>
<dbReference type="Gene3D" id="3.40.630.30">
    <property type="match status" value="2"/>
</dbReference>
<dbReference type="PANTHER" id="PTHR43415">
    <property type="entry name" value="SPERMIDINE N(1)-ACETYLTRANSFERASE"/>
    <property type="match status" value="1"/>
</dbReference>
<keyword evidence="3" id="KW-1185">Reference proteome</keyword>
<comment type="caution">
    <text evidence="2">The sequence shown here is derived from an EMBL/GenBank/DDBJ whole genome shotgun (WGS) entry which is preliminary data.</text>
</comment>
<organism evidence="2 3">
    <name type="scientific">Erysipelothrix rhusiopathiae ATCC 19414</name>
    <dbReference type="NCBI Taxonomy" id="525280"/>
    <lineage>
        <taxon>Bacteria</taxon>
        <taxon>Bacillati</taxon>
        <taxon>Bacillota</taxon>
        <taxon>Erysipelotrichia</taxon>
        <taxon>Erysipelotrichales</taxon>
        <taxon>Erysipelotrichaceae</taxon>
        <taxon>Erysipelothrix</taxon>
    </lineage>
</organism>
<dbReference type="Proteomes" id="UP000003028">
    <property type="component" value="Unassembled WGS sequence"/>
</dbReference>
<dbReference type="InterPro" id="IPR000182">
    <property type="entry name" value="GNAT_dom"/>
</dbReference>
<proteinExistence type="predicted"/>
<feature type="domain" description="N-acetyltransferase" evidence="1">
    <location>
        <begin position="184"/>
        <end position="340"/>
    </location>
</feature>
<dbReference type="AlphaFoldDB" id="E7FVN9"/>
<dbReference type="GO" id="GO:0016747">
    <property type="term" value="F:acyltransferase activity, transferring groups other than amino-acyl groups"/>
    <property type="evidence" value="ECO:0007669"/>
    <property type="project" value="InterPro"/>
</dbReference>
<sequence length="474" mass="55894">MNSNKKSLNIQIEPTMEKDLKNLQQLWSDPKIMYHVGFEEGLVMDDEAMSTWHKQINANPNTFHFSVYQNTEYVGELFYRVVKSYAQLDIKLYHRFHLGGYALSWLIHHVLKNTSCTNLYVDPSLDNHIAIHLYKSLGFIEVDPPEGYRPSQMVLELRWERFKPNQLFLESIIKLRPFRHVDLPRVWELSAKEAHYAWCELDAPYFEEYQQMSLREFIENEAPFYLNNPRSLVILYDDVIIGRASLYWQDQRTRWMNSGFDIFDERYWSKGIGTVVMKQLIQEAFMYYEIERIGFVTWSGNAGMQRIGDKLGLKREAVIQKARYYKGVYYDSVSYGITRTQWALRSHELYRATDWSIYQIPEVITHLQNDFQSSTLTEDQGLITVGSPQAYLGFLVYEIDGETSLKIHQIETLITSTDSVLIQIMLDCVEQIAIRRQIPYIIIESSFKKELEGFMLLKTEGLFIKTMHYIEPRS</sequence>
<gene>
    <name evidence="2" type="ORF">HMPREF0357_11066</name>
</gene>
<dbReference type="STRING" id="1648.A2I91_02340"/>
<dbReference type="PANTHER" id="PTHR43415:SF4">
    <property type="entry name" value="N-ACETYLTRANSFERASE DOMAIN-CONTAINING PROTEIN"/>
    <property type="match status" value="1"/>
</dbReference>